<dbReference type="RefSeq" id="WP_264279853.1">
    <property type="nucleotide sequence ID" value="NZ_CP107006.1"/>
</dbReference>
<keyword evidence="3" id="KW-1185">Reference proteome</keyword>
<accession>A0ABY6IZU6</accession>
<sequence>MKLKPVIILLTLLFPMAIHAQTAESGTQAKSKSQSDREQLIQKLYVEPDGRNAELIAADILKKLTPIQHGPVKKASAISTG</sequence>
<gene>
    <name evidence="2" type="ORF">MKQ68_15140</name>
</gene>
<evidence type="ECO:0000313" key="2">
    <source>
        <dbReference type="EMBL" id="UYQ91427.1"/>
    </source>
</evidence>
<evidence type="ECO:0000313" key="3">
    <source>
        <dbReference type="Proteomes" id="UP001162741"/>
    </source>
</evidence>
<feature type="signal peptide" evidence="1">
    <location>
        <begin position="1"/>
        <end position="20"/>
    </location>
</feature>
<proteinExistence type="predicted"/>
<organism evidence="2 3">
    <name type="scientific">Chitinophaga horti</name>
    <dbReference type="NCBI Taxonomy" id="2920382"/>
    <lineage>
        <taxon>Bacteria</taxon>
        <taxon>Pseudomonadati</taxon>
        <taxon>Bacteroidota</taxon>
        <taxon>Chitinophagia</taxon>
        <taxon>Chitinophagales</taxon>
        <taxon>Chitinophagaceae</taxon>
        <taxon>Chitinophaga</taxon>
    </lineage>
</organism>
<dbReference type="Proteomes" id="UP001162741">
    <property type="component" value="Chromosome"/>
</dbReference>
<protein>
    <submittedName>
        <fullName evidence="2">Uncharacterized protein</fullName>
    </submittedName>
</protein>
<keyword evidence="1" id="KW-0732">Signal</keyword>
<dbReference type="EMBL" id="CP107006">
    <property type="protein sequence ID" value="UYQ91427.1"/>
    <property type="molecule type" value="Genomic_DNA"/>
</dbReference>
<name>A0ABY6IZU6_9BACT</name>
<evidence type="ECO:0000256" key="1">
    <source>
        <dbReference type="SAM" id="SignalP"/>
    </source>
</evidence>
<reference evidence="2" key="1">
    <citation type="submission" date="2022-10" db="EMBL/GenBank/DDBJ databases">
        <title>Chitinophaga sp. nov., isolated from soil.</title>
        <authorList>
            <person name="Jeon C.O."/>
        </authorList>
    </citation>
    <scope>NUCLEOTIDE SEQUENCE</scope>
    <source>
        <strain evidence="2">R8</strain>
    </source>
</reference>
<feature type="chain" id="PRO_5046172458" evidence="1">
    <location>
        <begin position="21"/>
        <end position="81"/>
    </location>
</feature>